<sequence length="669" mass="76023">MAELMDVRDILERHLPIHHAVSKGTQRILVACQTCRYRKSKCDSGDPCLMCSHLKVPCIRAPSSAQATPTRDALPQIVRQEVRDENPAQVGLRIDKTWDGSPVCNEDSGNTPEPMRKGGTKCVLANAENQNTNTLNWPSIDEWMSETRTVPFEGDLVEALLALPSRELDDDNQLQIILPTTPESTTNMGHSCLPDTVFHEAWAILHHSTLEQADQFPLLLQAIALVKWPPPMNNERNKLAKELMAHLVIGPEDFNTRLVETFRNIQALVVALISYTTEDIMPESAHWAAQGTDIVISAMRRMGMFAGRWVPVDIIPEHRWICEEEIKRMAYAALRLDVYFSIIINRPPSLRFQELHLALPVTKTLWKASKVEDRYHIQWFEPAGRDRCIFQSAVQDFFQTRGGLVNTNRMQPFEEPDSHLALCAIQVELWSATQAVRGDRDCSTRFMTSTQQSGNLGFQSSHLLYCQAYLEDAYKRGQICFVECPETQHFWLALNLTLYHLTLLNIHADISLLEHQNCGDARQEAETQRILRAWVDSMDGRKAVYHAVQLQQKYECKTCAAWPEYYNYWNPLRPTALLYSCIILCAYNAECAVSVMENSSAVELSVEEDISAGPIHDWIQKGGCASIRGAVLGRSAISQLVSWARERLAPFNTASRRFERFLYRVGDYC</sequence>
<evidence type="ECO:0000256" key="3">
    <source>
        <dbReference type="ARBA" id="ARBA00023015"/>
    </source>
</evidence>
<protein>
    <recommendedName>
        <fullName evidence="7">Zn(2)-C6 fungal-type domain-containing protein</fullName>
    </recommendedName>
</protein>
<dbReference type="STRING" id="554155.C5FG95"/>
<evidence type="ECO:0000256" key="4">
    <source>
        <dbReference type="ARBA" id="ARBA00023125"/>
    </source>
</evidence>
<dbReference type="SMART" id="SM00066">
    <property type="entry name" value="GAL4"/>
    <property type="match status" value="1"/>
</dbReference>
<keyword evidence="5" id="KW-0804">Transcription</keyword>
<keyword evidence="6" id="KW-0539">Nucleus</keyword>
<name>C5FG95_ARTOC</name>
<dbReference type="EMBL" id="DS995702">
    <property type="protein sequence ID" value="EEQ29780.1"/>
    <property type="molecule type" value="Genomic_DNA"/>
</dbReference>
<keyword evidence="2" id="KW-0862">Zinc</keyword>
<dbReference type="InterPro" id="IPR001138">
    <property type="entry name" value="Zn2Cys6_DnaBD"/>
</dbReference>
<dbReference type="GeneID" id="9222715"/>
<evidence type="ECO:0000259" key="7">
    <source>
        <dbReference type="PROSITE" id="PS50048"/>
    </source>
</evidence>
<dbReference type="PROSITE" id="PS50048">
    <property type="entry name" value="ZN2_CY6_FUNGAL_2"/>
    <property type="match status" value="1"/>
</dbReference>
<keyword evidence="1" id="KW-0479">Metal-binding</keyword>
<evidence type="ECO:0000256" key="5">
    <source>
        <dbReference type="ARBA" id="ARBA00023163"/>
    </source>
</evidence>
<dbReference type="AlphaFoldDB" id="C5FG95"/>
<dbReference type="Pfam" id="PF04082">
    <property type="entry name" value="Fungal_trans"/>
    <property type="match status" value="1"/>
</dbReference>
<accession>C5FG95</accession>
<dbReference type="Gene3D" id="4.10.240.10">
    <property type="entry name" value="Zn(2)-C6 fungal-type DNA-binding domain"/>
    <property type="match status" value="1"/>
</dbReference>
<dbReference type="PANTHER" id="PTHR47660">
    <property type="entry name" value="TRANSCRIPTION FACTOR WITH C2H2 AND ZN(2)-CYS(6) DNA BINDING DOMAIN (EUROFUNG)-RELATED-RELATED"/>
    <property type="match status" value="1"/>
</dbReference>
<dbReference type="InterPro" id="IPR036864">
    <property type="entry name" value="Zn2-C6_fun-type_DNA-bd_sf"/>
</dbReference>
<keyword evidence="9" id="KW-1185">Reference proteome</keyword>
<reference evidence="9" key="1">
    <citation type="journal article" date="2012" name="MBio">
        <title>Comparative genome analysis of Trichophyton rubrum and related dermatophytes reveals candidate genes involved in infection.</title>
        <authorList>
            <person name="Martinez D.A."/>
            <person name="Oliver B.G."/>
            <person name="Graeser Y."/>
            <person name="Goldberg J.M."/>
            <person name="Li W."/>
            <person name="Martinez-Rossi N.M."/>
            <person name="Monod M."/>
            <person name="Shelest E."/>
            <person name="Barton R.C."/>
            <person name="Birch E."/>
            <person name="Brakhage A.A."/>
            <person name="Chen Z."/>
            <person name="Gurr S.J."/>
            <person name="Heiman D."/>
            <person name="Heitman J."/>
            <person name="Kosti I."/>
            <person name="Rossi A."/>
            <person name="Saif S."/>
            <person name="Samalova M."/>
            <person name="Saunders C.W."/>
            <person name="Shea T."/>
            <person name="Summerbell R.C."/>
            <person name="Xu J."/>
            <person name="Young S."/>
            <person name="Zeng Q."/>
            <person name="Birren B.W."/>
            <person name="Cuomo C.A."/>
            <person name="White T.C."/>
        </authorList>
    </citation>
    <scope>NUCLEOTIDE SEQUENCE [LARGE SCALE GENOMIC DNA]</scope>
    <source>
        <strain evidence="9">ATCC MYA-4605 / CBS 113480</strain>
    </source>
</reference>
<feature type="domain" description="Zn(2)-C6 fungal-type" evidence="7">
    <location>
        <begin position="31"/>
        <end position="60"/>
    </location>
</feature>
<dbReference type="Pfam" id="PF00172">
    <property type="entry name" value="Zn_clus"/>
    <property type="match status" value="1"/>
</dbReference>
<evidence type="ECO:0000256" key="6">
    <source>
        <dbReference type="ARBA" id="ARBA00023242"/>
    </source>
</evidence>
<dbReference type="GO" id="GO:0003677">
    <property type="term" value="F:DNA binding"/>
    <property type="evidence" value="ECO:0007669"/>
    <property type="project" value="UniProtKB-KW"/>
</dbReference>
<dbReference type="PROSITE" id="PS00463">
    <property type="entry name" value="ZN2_CY6_FUNGAL_1"/>
    <property type="match status" value="1"/>
</dbReference>
<evidence type="ECO:0000256" key="1">
    <source>
        <dbReference type="ARBA" id="ARBA00022723"/>
    </source>
</evidence>
<dbReference type="GO" id="GO:0008270">
    <property type="term" value="F:zinc ion binding"/>
    <property type="evidence" value="ECO:0007669"/>
    <property type="project" value="InterPro"/>
</dbReference>
<dbReference type="OMA" id="HWAAQGT"/>
<keyword evidence="4" id="KW-0238">DNA-binding</keyword>
<dbReference type="InterPro" id="IPR007219">
    <property type="entry name" value="XnlR_reg_dom"/>
</dbReference>
<proteinExistence type="predicted"/>
<evidence type="ECO:0000313" key="8">
    <source>
        <dbReference type="EMBL" id="EEQ29780.1"/>
    </source>
</evidence>
<dbReference type="HOGENOM" id="CLU_489667_0_0_1"/>
<organism evidence="8 9">
    <name type="scientific">Arthroderma otae (strain ATCC MYA-4605 / CBS 113480)</name>
    <name type="common">Microsporum canis</name>
    <dbReference type="NCBI Taxonomy" id="554155"/>
    <lineage>
        <taxon>Eukaryota</taxon>
        <taxon>Fungi</taxon>
        <taxon>Dikarya</taxon>
        <taxon>Ascomycota</taxon>
        <taxon>Pezizomycotina</taxon>
        <taxon>Eurotiomycetes</taxon>
        <taxon>Eurotiomycetidae</taxon>
        <taxon>Onygenales</taxon>
        <taxon>Arthrodermataceae</taxon>
        <taxon>Microsporum</taxon>
    </lineage>
</organism>
<gene>
    <name evidence="8" type="ORF">MCYG_02599</name>
</gene>
<dbReference type="Proteomes" id="UP000002035">
    <property type="component" value="Unassembled WGS sequence"/>
</dbReference>
<dbReference type="eggNOG" id="ENOG502STDX">
    <property type="taxonomic scope" value="Eukaryota"/>
</dbReference>
<dbReference type="SUPFAM" id="SSF57701">
    <property type="entry name" value="Zn2/Cys6 DNA-binding domain"/>
    <property type="match status" value="1"/>
</dbReference>
<dbReference type="OrthoDB" id="40579at2759"/>
<evidence type="ECO:0000256" key="2">
    <source>
        <dbReference type="ARBA" id="ARBA00022833"/>
    </source>
</evidence>
<dbReference type="GO" id="GO:0000981">
    <property type="term" value="F:DNA-binding transcription factor activity, RNA polymerase II-specific"/>
    <property type="evidence" value="ECO:0007669"/>
    <property type="project" value="InterPro"/>
</dbReference>
<dbReference type="PANTHER" id="PTHR47660:SF2">
    <property type="entry name" value="TRANSCRIPTION FACTOR WITH C2H2 AND ZN(2)-CYS(6) DNA BINDING DOMAIN (EUROFUNG)"/>
    <property type="match status" value="1"/>
</dbReference>
<keyword evidence="3" id="KW-0805">Transcription regulation</keyword>
<evidence type="ECO:0000313" key="9">
    <source>
        <dbReference type="Proteomes" id="UP000002035"/>
    </source>
</evidence>
<dbReference type="RefSeq" id="XP_002849665.1">
    <property type="nucleotide sequence ID" value="XM_002849619.1"/>
</dbReference>
<dbReference type="CDD" id="cd00067">
    <property type="entry name" value="GAL4"/>
    <property type="match status" value="1"/>
</dbReference>
<dbReference type="VEuPathDB" id="FungiDB:MCYG_02599"/>
<dbReference type="GO" id="GO:0006351">
    <property type="term" value="P:DNA-templated transcription"/>
    <property type="evidence" value="ECO:0007669"/>
    <property type="project" value="InterPro"/>
</dbReference>